<name>A0A7J7I7G7_CAMSI</name>
<gene>
    <name evidence="1" type="ORF">HYC85_001675</name>
</gene>
<protein>
    <submittedName>
        <fullName evidence="1">Uncharacterized protein</fullName>
    </submittedName>
</protein>
<reference evidence="1 2" key="2">
    <citation type="submission" date="2020-07" db="EMBL/GenBank/DDBJ databases">
        <title>Genome assembly of wild tea tree DASZ reveals pedigree and selection history of tea varieties.</title>
        <authorList>
            <person name="Zhang W."/>
        </authorList>
    </citation>
    <scope>NUCLEOTIDE SEQUENCE [LARGE SCALE GENOMIC DNA]</scope>
    <source>
        <strain evidence="2">cv. G240</strain>
        <tissue evidence="1">Leaf</tissue>
    </source>
</reference>
<comment type="caution">
    <text evidence="1">The sequence shown here is derived from an EMBL/GenBank/DDBJ whole genome shotgun (WGS) entry which is preliminary data.</text>
</comment>
<keyword evidence="2" id="KW-1185">Reference proteome</keyword>
<dbReference type="EMBL" id="JACBKZ010000001">
    <property type="protein sequence ID" value="KAF5960466.1"/>
    <property type="molecule type" value="Genomic_DNA"/>
</dbReference>
<sequence>MEFEDDVYQVAPCFIRHSNKKKDPKCQKFPFTKKGKEKERKSCLRIDRNSKVTVVF</sequence>
<dbReference type="AlphaFoldDB" id="A0A7J7I7G7"/>
<evidence type="ECO:0000313" key="2">
    <source>
        <dbReference type="Proteomes" id="UP000593564"/>
    </source>
</evidence>
<evidence type="ECO:0000313" key="1">
    <source>
        <dbReference type="EMBL" id="KAF5960466.1"/>
    </source>
</evidence>
<proteinExistence type="predicted"/>
<organism evidence="1 2">
    <name type="scientific">Camellia sinensis</name>
    <name type="common">Tea plant</name>
    <name type="synonym">Thea sinensis</name>
    <dbReference type="NCBI Taxonomy" id="4442"/>
    <lineage>
        <taxon>Eukaryota</taxon>
        <taxon>Viridiplantae</taxon>
        <taxon>Streptophyta</taxon>
        <taxon>Embryophyta</taxon>
        <taxon>Tracheophyta</taxon>
        <taxon>Spermatophyta</taxon>
        <taxon>Magnoliopsida</taxon>
        <taxon>eudicotyledons</taxon>
        <taxon>Gunneridae</taxon>
        <taxon>Pentapetalae</taxon>
        <taxon>asterids</taxon>
        <taxon>Ericales</taxon>
        <taxon>Theaceae</taxon>
        <taxon>Camellia</taxon>
    </lineage>
</organism>
<reference evidence="2" key="1">
    <citation type="journal article" date="2020" name="Nat. Commun.">
        <title>Genome assembly of wild tea tree DASZ reveals pedigree and selection history of tea varieties.</title>
        <authorList>
            <person name="Zhang W."/>
            <person name="Zhang Y."/>
            <person name="Qiu H."/>
            <person name="Guo Y."/>
            <person name="Wan H."/>
            <person name="Zhang X."/>
            <person name="Scossa F."/>
            <person name="Alseekh S."/>
            <person name="Zhang Q."/>
            <person name="Wang P."/>
            <person name="Xu L."/>
            <person name="Schmidt M.H."/>
            <person name="Jia X."/>
            <person name="Li D."/>
            <person name="Zhu A."/>
            <person name="Guo F."/>
            <person name="Chen W."/>
            <person name="Ni D."/>
            <person name="Usadel B."/>
            <person name="Fernie A.R."/>
            <person name="Wen W."/>
        </authorList>
    </citation>
    <scope>NUCLEOTIDE SEQUENCE [LARGE SCALE GENOMIC DNA]</scope>
    <source>
        <strain evidence="2">cv. G240</strain>
    </source>
</reference>
<accession>A0A7J7I7G7</accession>
<dbReference type="Proteomes" id="UP000593564">
    <property type="component" value="Unassembled WGS sequence"/>
</dbReference>